<dbReference type="Pfam" id="PF11571">
    <property type="entry name" value="Med27"/>
    <property type="match status" value="1"/>
</dbReference>
<comment type="similarity">
    <text evidence="2">Belongs to the Mediator complex subunit 27 family.</text>
</comment>
<sequence length="288" mass="33073">MSPPLAVESQVQALTELYNSIQNARHYPRDLLKTAIVPNPLPLTPPSLSLYSQQLKDIAFTFRSDAVQSALRAAQESERADGQNIMNHVRRENRKRRRPPSPESPQPYTVIERQSSSFFPVTRDDLTPLKSSELIEYIRQFNKEHSSYKLGIWQGTRSFVKAVKNPAILRFTIKDVLTAYLTVSYTVNDLALLVESVTAFGPRERRLPHSQSEYSVYRMLSQELGRMIHSDPQVGLQKFMTLLCSYENMFTARCDKCQRVLCVEGHVAAVERVWNESNDQWEPRHVSC</sequence>
<dbReference type="Proteomes" id="UP001142393">
    <property type="component" value="Unassembled WGS sequence"/>
</dbReference>
<dbReference type="EMBL" id="JANVFU010000002">
    <property type="protein sequence ID" value="KAJ3749105.1"/>
    <property type="molecule type" value="Genomic_DNA"/>
</dbReference>
<keyword evidence="8" id="KW-1185">Reference proteome</keyword>
<keyword evidence="3" id="KW-0805">Transcription regulation</keyword>
<comment type="caution">
    <text evidence="7">The sequence shown here is derived from an EMBL/GenBank/DDBJ whole genome shotgun (WGS) entry which is preliminary data.</text>
</comment>
<evidence type="ECO:0008006" key="9">
    <source>
        <dbReference type="Google" id="ProtNLM"/>
    </source>
</evidence>
<keyword evidence="5" id="KW-0539">Nucleus</keyword>
<dbReference type="GO" id="GO:0003713">
    <property type="term" value="F:transcription coactivator activity"/>
    <property type="evidence" value="ECO:0007669"/>
    <property type="project" value="TreeGrafter"/>
</dbReference>
<organism evidence="7 8">
    <name type="scientific">Lentinula detonsa</name>
    <dbReference type="NCBI Taxonomy" id="2804962"/>
    <lineage>
        <taxon>Eukaryota</taxon>
        <taxon>Fungi</taxon>
        <taxon>Dikarya</taxon>
        <taxon>Basidiomycota</taxon>
        <taxon>Agaricomycotina</taxon>
        <taxon>Agaricomycetes</taxon>
        <taxon>Agaricomycetidae</taxon>
        <taxon>Agaricales</taxon>
        <taxon>Marasmiineae</taxon>
        <taxon>Omphalotaceae</taxon>
        <taxon>Lentinula</taxon>
    </lineage>
</organism>
<dbReference type="PANTHER" id="PTHR13130:SF4">
    <property type="entry name" value="MEDIATOR OF RNA POLYMERASE II TRANSCRIPTION SUBUNIT 27"/>
    <property type="match status" value="1"/>
</dbReference>
<evidence type="ECO:0000313" key="7">
    <source>
        <dbReference type="EMBL" id="KAJ3749105.1"/>
    </source>
</evidence>
<dbReference type="GO" id="GO:0016592">
    <property type="term" value="C:mediator complex"/>
    <property type="evidence" value="ECO:0007669"/>
    <property type="project" value="InterPro"/>
</dbReference>
<evidence type="ECO:0000256" key="4">
    <source>
        <dbReference type="ARBA" id="ARBA00023163"/>
    </source>
</evidence>
<keyword evidence="4" id="KW-0804">Transcription</keyword>
<comment type="subcellular location">
    <subcellularLocation>
        <location evidence="1">Nucleus</location>
    </subcellularLocation>
</comment>
<evidence type="ECO:0000256" key="6">
    <source>
        <dbReference type="SAM" id="MobiDB-lite"/>
    </source>
</evidence>
<gene>
    <name evidence="7" type="ORF">DFH05DRAFT_1389217</name>
</gene>
<evidence type="ECO:0000256" key="3">
    <source>
        <dbReference type="ARBA" id="ARBA00023015"/>
    </source>
</evidence>
<evidence type="ECO:0000256" key="2">
    <source>
        <dbReference type="ARBA" id="ARBA00008048"/>
    </source>
</evidence>
<dbReference type="AlphaFoldDB" id="A0A9W8P8Z4"/>
<evidence type="ECO:0000256" key="1">
    <source>
        <dbReference type="ARBA" id="ARBA00004123"/>
    </source>
</evidence>
<feature type="region of interest" description="Disordered" evidence="6">
    <location>
        <begin position="75"/>
        <end position="108"/>
    </location>
</feature>
<evidence type="ECO:0000313" key="8">
    <source>
        <dbReference type="Proteomes" id="UP001142393"/>
    </source>
</evidence>
<dbReference type="InterPro" id="IPR021627">
    <property type="entry name" value="Mediator_Med27"/>
</dbReference>
<name>A0A9W8P8Z4_9AGAR</name>
<dbReference type="GO" id="GO:0006357">
    <property type="term" value="P:regulation of transcription by RNA polymerase II"/>
    <property type="evidence" value="ECO:0007669"/>
    <property type="project" value="TreeGrafter"/>
</dbReference>
<evidence type="ECO:0000256" key="5">
    <source>
        <dbReference type="ARBA" id="ARBA00023242"/>
    </source>
</evidence>
<accession>A0A9W8P8Z4</accession>
<proteinExistence type="inferred from homology"/>
<reference evidence="7 8" key="1">
    <citation type="journal article" date="2023" name="Proc. Natl. Acad. Sci. U.S.A.">
        <title>A global phylogenomic analysis of the shiitake genus Lentinula.</title>
        <authorList>
            <person name="Sierra-Patev S."/>
            <person name="Min B."/>
            <person name="Naranjo-Ortiz M."/>
            <person name="Looney B."/>
            <person name="Konkel Z."/>
            <person name="Slot J.C."/>
            <person name="Sakamoto Y."/>
            <person name="Steenwyk J.L."/>
            <person name="Rokas A."/>
            <person name="Carro J."/>
            <person name="Camarero S."/>
            <person name="Ferreira P."/>
            <person name="Molpeceres G."/>
            <person name="Ruiz-Duenas F.J."/>
            <person name="Serrano A."/>
            <person name="Henrissat B."/>
            <person name="Drula E."/>
            <person name="Hughes K.W."/>
            <person name="Mata J.L."/>
            <person name="Ishikawa N.K."/>
            <person name="Vargas-Isla R."/>
            <person name="Ushijima S."/>
            <person name="Smith C.A."/>
            <person name="Donoghue J."/>
            <person name="Ahrendt S."/>
            <person name="Andreopoulos W."/>
            <person name="He G."/>
            <person name="LaButti K."/>
            <person name="Lipzen A."/>
            <person name="Ng V."/>
            <person name="Riley R."/>
            <person name="Sandor L."/>
            <person name="Barry K."/>
            <person name="Martinez A.T."/>
            <person name="Xiao Y."/>
            <person name="Gibbons J.G."/>
            <person name="Terashima K."/>
            <person name="Grigoriev I.V."/>
            <person name="Hibbett D."/>
        </authorList>
    </citation>
    <scope>NUCLEOTIDE SEQUENCE [LARGE SCALE GENOMIC DNA]</scope>
    <source>
        <strain evidence="7 8">TFB7810</strain>
    </source>
</reference>
<dbReference type="PANTHER" id="PTHR13130">
    <property type="entry name" value="34 KDA TRANSCRIPTIONAL CO-ACTIVATOR-RELATED"/>
    <property type="match status" value="1"/>
</dbReference>
<protein>
    <recommendedName>
        <fullName evidence="9">Mediator of RNA polymerase II transcription subunit 27</fullName>
    </recommendedName>
</protein>